<accession>A0A9Q0BKR2</accession>
<evidence type="ECO:0000313" key="2">
    <source>
        <dbReference type="Proteomes" id="UP001059596"/>
    </source>
</evidence>
<dbReference type="Proteomes" id="UP001059596">
    <property type="component" value="Unassembled WGS sequence"/>
</dbReference>
<comment type="caution">
    <text evidence="1">The sequence shown here is derived from an EMBL/GenBank/DDBJ whole genome shotgun (WGS) entry which is preliminary data.</text>
</comment>
<organism evidence="1 2">
    <name type="scientific">Drosophila gunungcola</name>
    <name type="common">fruit fly</name>
    <dbReference type="NCBI Taxonomy" id="103775"/>
    <lineage>
        <taxon>Eukaryota</taxon>
        <taxon>Metazoa</taxon>
        <taxon>Ecdysozoa</taxon>
        <taxon>Arthropoda</taxon>
        <taxon>Hexapoda</taxon>
        <taxon>Insecta</taxon>
        <taxon>Pterygota</taxon>
        <taxon>Neoptera</taxon>
        <taxon>Endopterygota</taxon>
        <taxon>Diptera</taxon>
        <taxon>Brachycera</taxon>
        <taxon>Muscomorpha</taxon>
        <taxon>Ephydroidea</taxon>
        <taxon>Drosophilidae</taxon>
        <taxon>Drosophila</taxon>
        <taxon>Sophophora</taxon>
    </lineage>
</organism>
<sequence length="126" mass="14640">MPTQEPCPESRRFGLHLRFSMPPCLYLYLYIYVHCDGIRCQYRQPIYFGSVLRLRLRLRLLPGVIRSGPGRVGLATSELVVSSSIHRSAYPYPYPYPHPHPQPHLGLRPKISSCIFPYFSFGDRFL</sequence>
<gene>
    <name evidence="1" type="ORF">M5D96_012122</name>
</gene>
<evidence type="ECO:0000313" key="1">
    <source>
        <dbReference type="EMBL" id="KAI8035029.1"/>
    </source>
</evidence>
<reference evidence="1" key="1">
    <citation type="journal article" date="2023" name="Genome Biol. Evol.">
        <title>Long-read-based Genome Assembly of Drosophila gunungcola Reveals Fewer Chemosensory Genes in Flower-breeding Species.</title>
        <authorList>
            <person name="Negi A."/>
            <person name="Liao B.Y."/>
            <person name="Yeh S.D."/>
        </authorList>
    </citation>
    <scope>NUCLEOTIDE SEQUENCE</scope>
    <source>
        <strain evidence="1">Sukarami</strain>
    </source>
</reference>
<dbReference type="EMBL" id="JAMKOV010000050">
    <property type="protein sequence ID" value="KAI8035029.1"/>
    <property type="molecule type" value="Genomic_DNA"/>
</dbReference>
<name>A0A9Q0BKR2_9MUSC</name>
<proteinExistence type="predicted"/>
<keyword evidence="2" id="KW-1185">Reference proteome</keyword>
<protein>
    <submittedName>
        <fullName evidence="1">Uncharacterized protein</fullName>
    </submittedName>
</protein>
<dbReference type="AlphaFoldDB" id="A0A9Q0BKR2"/>